<gene>
    <name evidence="1" type="ORF">NCTC11227_00486</name>
</gene>
<dbReference type="EMBL" id="UGPW01000001">
    <property type="protein sequence ID" value="STY86499.1"/>
    <property type="molecule type" value="Genomic_DNA"/>
</dbReference>
<dbReference type="REBASE" id="406647">
    <property type="entry name" value="Mov11227McrBCP"/>
</dbReference>
<proteinExistence type="predicted"/>
<dbReference type="AlphaFoldDB" id="A0A378PNI8"/>
<dbReference type="Proteomes" id="UP000255102">
    <property type="component" value="Unassembled WGS sequence"/>
</dbReference>
<dbReference type="InterPro" id="IPR019292">
    <property type="entry name" value="McrC"/>
</dbReference>
<name>A0A378PNI8_9GAMM</name>
<protein>
    <submittedName>
        <fullName evidence="1">McrBC 5-methylcytosine restriction system component</fullName>
    </submittedName>
</protein>
<evidence type="ECO:0000313" key="2">
    <source>
        <dbReference type="Proteomes" id="UP000255102"/>
    </source>
</evidence>
<organism evidence="1 2">
    <name type="scientific">Moraxella ovis</name>
    <dbReference type="NCBI Taxonomy" id="29433"/>
    <lineage>
        <taxon>Bacteria</taxon>
        <taxon>Pseudomonadati</taxon>
        <taxon>Pseudomonadota</taxon>
        <taxon>Gammaproteobacteria</taxon>
        <taxon>Moraxellales</taxon>
        <taxon>Moraxellaceae</taxon>
        <taxon>Moraxella</taxon>
    </lineage>
</organism>
<reference evidence="1 2" key="1">
    <citation type="submission" date="2018-06" db="EMBL/GenBank/DDBJ databases">
        <authorList>
            <consortium name="Pathogen Informatics"/>
            <person name="Doyle S."/>
        </authorList>
    </citation>
    <scope>NUCLEOTIDE SEQUENCE [LARGE SCALE GENOMIC DNA]</scope>
    <source>
        <strain evidence="1 2">NCTC11227</strain>
    </source>
</reference>
<dbReference type="Pfam" id="PF10117">
    <property type="entry name" value="McrBC"/>
    <property type="match status" value="1"/>
</dbReference>
<accession>A0A378PNI8</accession>
<evidence type="ECO:0000313" key="1">
    <source>
        <dbReference type="EMBL" id="STY86499.1"/>
    </source>
</evidence>
<sequence>MLNFLNNICIDTAQTAAEKKNEANTFQHILCYLFIHALERASTLGLPKAYQQKQQHDYKMRSALDMKAHIKQDIPFMGKISIQY</sequence>